<evidence type="ECO:0000256" key="5">
    <source>
        <dbReference type="ARBA" id="ARBA00023136"/>
    </source>
</evidence>
<feature type="transmembrane region" description="Helical" evidence="7">
    <location>
        <begin position="594"/>
        <end position="620"/>
    </location>
</feature>
<dbReference type="EMBL" id="JBHSQI010000002">
    <property type="protein sequence ID" value="MFC6153024.1"/>
    <property type="molecule type" value="Genomic_DNA"/>
</dbReference>
<dbReference type="InterPro" id="IPR032694">
    <property type="entry name" value="CopC/D"/>
</dbReference>
<feature type="transmembrane region" description="Helical" evidence="7">
    <location>
        <begin position="94"/>
        <end position="114"/>
    </location>
</feature>
<feature type="transmembrane region" description="Helical" evidence="7">
    <location>
        <begin position="267"/>
        <end position="285"/>
    </location>
</feature>
<feature type="transmembrane region" description="Helical" evidence="7">
    <location>
        <begin position="167"/>
        <end position="187"/>
    </location>
</feature>
<evidence type="ECO:0000256" key="2">
    <source>
        <dbReference type="ARBA" id="ARBA00022475"/>
    </source>
</evidence>
<evidence type="ECO:0000313" key="10">
    <source>
        <dbReference type="Proteomes" id="UP001596098"/>
    </source>
</evidence>
<feature type="transmembrane region" description="Helical" evidence="7">
    <location>
        <begin position="50"/>
        <end position="73"/>
    </location>
</feature>
<feature type="transmembrane region" description="Helical" evidence="7">
    <location>
        <begin position="305"/>
        <end position="326"/>
    </location>
</feature>
<organism evidence="9 10">
    <name type="scientific">Nocardioides yefusunii</name>
    <dbReference type="NCBI Taxonomy" id="2500546"/>
    <lineage>
        <taxon>Bacteria</taxon>
        <taxon>Bacillati</taxon>
        <taxon>Actinomycetota</taxon>
        <taxon>Actinomycetes</taxon>
        <taxon>Propionibacteriales</taxon>
        <taxon>Nocardioidaceae</taxon>
        <taxon>Nocardioides</taxon>
    </lineage>
</organism>
<dbReference type="PANTHER" id="PTHR34820:SF4">
    <property type="entry name" value="INNER MEMBRANE PROTEIN YEBZ"/>
    <property type="match status" value="1"/>
</dbReference>
<feature type="transmembrane region" description="Helical" evidence="7">
    <location>
        <begin position="199"/>
        <end position="222"/>
    </location>
</feature>
<gene>
    <name evidence="9" type="ORF">ACFPWU_05030</name>
</gene>
<evidence type="ECO:0000256" key="7">
    <source>
        <dbReference type="SAM" id="Phobius"/>
    </source>
</evidence>
<keyword evidence="4 7" id="KW-1133">Transmembrane helix</keyword>
<evidence type="ECO:0000256" key="4">
    <source>
        <dbReference type="ARBA" id="ARBA00022989"/>
    </source>
</evidence>
<feature type="region of interest" description="Disordered" evidence="6">
    <location>
        <begin position="653"/>
        <end position="678"/>
    </location>
</feature>
<comment type="subcellular location">
    <subcellularLocation>
        <location evidence="1">Cell membrane</location>
        <topology evidence="1">Multi-pass membrane protein</topology>
    </subcellularLocation>
</comment>
<dbReference type="RefSeq" id="WP_128219365.1">
    <property type="nucleotide sequence ID" value="NZ_CP034929.1"/>
</dbReference>
<feature type="domain" description="Copper resistance protein D" evidence="8">
    <location>
        <begin position="229"/>
        <end position="325"/>
    </location>
</feature>
<evidence type="ECO:0000256" key="6">
    <source>
        <dbReference type="SAM" id="MobiDB-lite"/>
    </source>
</evidence>
<evidence type="ECO:0000259" key="8">
    <source>
        <dbReference type="Pfam" id="PF05425"/>
    </source>
</evidence>
<dbReference type="PANTHER" id="PTHR34820">
    <property type="entry name" value="INNER MEMBRANE PROTEIN YEBZ"/>
    <property type="match status" value="1"/>
</dbReference>
<keyword evidence="10" id="KW-1185">Reference proteome</keyword>
<reference evidence="10" key="1">
    <citation type="journal article" date="2019" name="Int. J. Syst. Evol. Microbiol.">
        <title>The Global Catalogue of Microorganisms (GCM) 10K type strain sequencing project: providing services to taxonomists for standard genome sequencing and annotation.</title>
        <authorList>
            <consortium name="The Broad Institute Genomics Platform"/>
            <consortium name="The Broad Institute Genome Sequencing Center for Infectious Disease"/>
            <person name="Wu L."/>
            <person name="Ma J."/>
        </authorList>
    </citation>
    <scope>NUCLEOTIDE SEQUENCE [LARGE SCALE GENOMIC DNA]</scope>
    <source>
        <strain evidence="10">DFY28</strain>
    </source>
</reference>
<dbReference type="Pfam" id="PF05425">
    <property type="entry name" value="CopD"/>
    <property type="match status" value="1"/>
</dbReference>
<feature type="transmembrane region" description="Helical" evidence="7">
    <location>
        <begin position="481"/>
        <end position="500"/>
    </location>
</feature>
<feature type="transmembrane region" description="Helical" evidence="7">
    <location>
        <begin position="398"/>
        <end position="420"/>
    </location>
</feature>
<dbReference type="InterPro" id="IPR008457">
    <property type="entry name" value="Cu-R_CopD_dom"/>
</dbReference>
<evidence type="ECO:0000313" key="9">
    <source>
        <dbReference type="EMBL" id="MFC6153024.1"/>
    </source>
</evidence>
<feature type="transmembrane region" description="Helical" evidence="7">
    <location>
        <begin position="12"/>
        <end position="30"/>
    </location>
</feature>
<proteinExistence type="predicted"/>
<accession>A0ABW1QWT6</accession>
<dbReference type="InterPro" id="IPR019108">
    <property type="entry name" value="Caa3_assmbl_CtaG-rel"/>
</dbReference>
<feature type="transmembrane region" description="Helical" evidence="7">
    <location>
        <begin position="551"/>
        <end position="574"/>
    </location>
</feature>
<sequence length="678" mass="71503">MSDSPTASLPRTGLVAGVVGLLVLVATVLATGAVAGNDLGLPDTDALTRWLLPLASFGTDIAVVVAVAGLLLAPLTMHKMRDELHPRATQGVRVARTALGVGVVLSLVEAWATVADQQATDFFSTSLGTVVDAFGTTTQVQSLTAQALALLALTLGLGTVDTPRRAVFAIGFTLAALVPTTLTGHSASSGSHDAAVVSLLLHVVAAVVWTSGIAALWALLVLPETERGRATRRFSALAGWCFGVTAVTGAINAWVRLGEFSDLFTSGYGRAALLKLVILVGLGVLAARLRRSVVTTEVAPEKRGFALLTAIELTALSAAVALGAALSRTAPPVGAPWPGKVESLLGGPLPPEPTAGRILTSFQFSGFGTAVVVLGVVGYLVGLRTLRRRGDTWPVGRTIAWFLGLLAVAFATIGGLGVYSGVMFSWHMTSHMVISMLAPVLLVMGSPITLALRALPGPETPGGDGPRQLLVSFLNSTYSKVVTNPAFATIMFTGSLYAIYFTGAFDWLMDNHLGHALMELHFLLAGYLYYEVLIGTAPLPKRLPHLGRLGILLLVAPFHAFFAIAVMSSSTVIGESFYALLERPYSSNLLDDQYLAGSLTWAMGEVPLLLVGVVLIFQWFRDDSRRAKQRDRKADRDDDAELARYNAMLGRIAEGTATRGDRDPSTRIDAPADESTDA</sequence>
<evidence type="ECO:0000256" key="3">
    <source>
        <dbReference type="ARBA" id="ARBA00022692"/>
    </source>
</evidence>
<keyword evidence="2" id="KW-1003">Cell membrane</keyword>
<dbReference type="Proteomes" id="UP001596098">
    <property type="component" value="Unassembled WGS sequence"/>
</dbReference>
<comment type="caution">
    <text evidence="9">The sequence shown here is derived from an EMBL/GenBank/DDBJ whole genome shotgun (WGS) entry which is preliminary data.</text>
</comment>
<evidence type="ECO:0000256" key="1">
    <source>
        <dbReference type="ARBA" id="ARBA00004651"/>
    </source>
</evidence>
<keyword evidence="3 7" id="KW-0812">Transmembrane</keyword>
<feature type="transmembrane region" description="Helical" evidence="7">
    <location>
        <begin position="364"/>
        <end position="386"/>
    </location>
</feature>
<feature type="transmembrane region" description="Helical" evidence="7">
    <location>
        <begin position="520"/>
        <end position="539"/>
    </location>
</feature>
<protein>
    <submittedName>
        <fullName evidence="9">Cytochrome c oxidase assembly protein</fullName>
    </submittedName>
</protein>
<dbReference type="Pfam" id="PF09678">
    <property type="entry name" value="Caa3_CtaG"/>
    <property type="match status" value="1"/>
</dbReference>
<name>A0ABW1QWT6_9ACTN</name>
<keyword evidence="5 7" id="KW-0472">Membrane</keyword>
<feature type="transmembrane region" description="Helical" evidence="7">
    <location>
        <begin position="432"/>
        <end position="452"/>
    </location>
</feature>
<feature type="transmembrane region" description="Helical" evidence="7">
    <location>
        <begin position="143"/>
        <end position="160"/>
    </location>
</feature>
<feature type="transmembrane region" description="Helical" evidence="7">
    <location>
        <begin position="234"/>
        <end position="255"/>
    </location>
</feature>